<evidence type="ECO:0000259" key="7">
    <source>
        <dbReference type="PROSITE" id="PS51698"/>
    </source>
</evidence>
<dbReference type="EMBL" id="OZ019899">
    <property type="protein sequence ID" value="CAK9232345.1"/>
    <property type="molecule type" value="Genomic_DNA"/>
</dbReference>
<dbReference type="Pfam" id="PF25368">
    <property type="entry name" value="PUB10_N"/>
    <property type="match status" value="1"/>
</dbReference>
<organism evidence="8 9">
    <name type="scientific">Sphagnum troendelagicum</name>
    <dbReference type="NCBI Taxonomy" id="128251"/>
    <lineage>
        <taxon>Eukaryota</taxon>
        <taxon>Viridiplantae</taxon>
        <taxon>Streptophyta</taxon>
        <taxon>Embryophyta</taxon>
        <taxon>Bryophyta</taxon>
        <taxon>Sphagnophytina</taxon>
        <taxon>Sphagnopsida</taxon>
        <taxon>Sphagnales</taxon>
        <taxon>Sphagnaceae</taxon>
        <taxon>Sphagnum</taxon>
    </lineage>
</organism>
<dbReference type="InterPro" id="IPR000225">
    <property type="entry name" value="Armadillo"/>
</dbReference>
<evidence type="ECO:0000256" key="2">
    <source>
        <dbReference type="ARBA" id="ARBA00004906"/>
    </source>
</evidence>
<sequence>MAHRLSPLHIFKRRRHGMVATAPPPSPSAMSLVKALLGLTRLVAVCGKPQVLERRNASNIARRIELLASLFEEILDLRLPLPPSVVQSFQELYPILSGAKLLLDDCREASLFCLLIEQESVAQQFYDLTQSMAVVLDALPLELLDLQAEVKEQIELVRMQVHKAELFLDPGELQLREEVLAMLGTVERKERLEISHLQELFSRLQLLSVRDCQIEIQRLEDLRSASHNNNSTQRQVAEKLTSFICFVRYGRCILYGISQAVEDDDNDAAARRRNWATASSSSKTTILGDEVSSRDAEAAAISPPEEFLCPINLEIMRDPVIVTTGQTYERASITRWLQAGHHTCPKSGQDLRDLKLTPNFALRSVISQWCTENKVPFEKSDNKKSSTRRKNNDNLANNGVALEATNLTAAFLTGKLGSDSSPEAQKQAAYELRLLAKGGTDNRICIANAGAIPLLVPLLSSMDPKTQENAVTALLNLSICECNKKPIVECGASELIIKVLKNGSTMQSRENAAATVFSLAVNDDLKVVIGNTPDAIPALVTLLREGTASRGKRDATTALYNLAIYKGNQARIVRAGVVPLLVSLLLTTDQEQEQEQETAVIIEEVLALLALLAETTEGVTAITDACAIPILVKLLRCASSKAKEHAIVVLLSLCKIGGDAVIKTVVKSSSVIPSTYNLFTMGSTPRLKRKAGSLLRLLYKWKSVSEKDPAAVH</sequence>
<dbReference type="Pfam" id="PF25598">
    <property type="entry name" value="ARM_PUB"/>
    <property type="match status" value="1"/>
</dbReference>
<dbReference type="InterPro" id="IPR058678">
    <property type="entry name" value="ARM_PUB"/>
</dbReference>
<feature type="repeat" description="ARM" evidence="6">
    <location>
        <begin position="450"/>
        <end position="492"/>
    </location>
</feature>
<dbReference type="CDD" id="cd16664">
    <property type="entry name" value="RING-Ubox_PUB"/>
    <property type="match status" value="1"/>
</dbReference>
<dbReference type="EC" id="2.3.2.27" evidence="3"/>
<dbReference type="InterPro" id="IPR013083">
    <property type="entry name" value="Znf_RING/FYVE/PHD"/>
</dbReference>
<dbReference type="InterPro" id="IPR003613">
    <property type="entry name" value="Ubox_domain"/>
</dbReference>
<feature type="domain" description="U-box" evidence="7">
    <location>
        <begin position="302"/>
        <end position="376"/>
    </location>
</feature>
<dbReference type="PANTHER" id="PTHR23315">
    <property type="entry name" value="U BOX DOMAIN-CONTAINING"/>
    <property type="match status" value="1"/>
</dbReference>
<feature type="repeat" description="ARM" evidence="6">
    <location>
        <begin position="534"/>
        <end position="577"/>
    </location>
</feature>
<dbReference type="InterPro" id="IPR016024">
    <property type="entry name" value="ARM-type_fold"/>
</dbReference>
<dbReference type="InterPro" id="IPR036537">
    <property type="entry name" value="Adaptor_Cbl_N_dom_sf"/>
</dbReference>
<protein>
    <recommendedName>
        <fullName evidence="3">RING-type E3 ubiquitin transferase</fullName>
        <ecNumber evidence="3">2.3.2.27</ecNumber>
    </recommendedName>
</protein>
<evidence type="ECO:0000313" key="8">
    <source>
        <dbReference type="EMBL" id="CAK9232345.1"/>
    </source>
</evidence>
<comment type="catalytic activity">
    <reaction evidence="1">
        <text>S-ubiquitinyl-[E2 ubiquitin-conjugating enzyme]-L-cysteine + [acceptor protein]-L-lysine = [E2 ubiquitin-conjugating enzyme]-L-cysteine + N(6)-ubiquitinyl-[acceptor protein]-L-lysine.</text>
        <dbReference type="EC" id="2.3.2.27"/>
    </reaction>
</comment>
<evidence type="ECO:0000256" key="6">
    <source>
        <dbReference type="PROSITE-ProRule" id="PRU00259"/>
    </source>
</evidence>
<evidence type="ECO:0000313" key="9">
    <source>
        <dbReference type="Proteomes" id="UP001497512"/>
    </source>
</evidence>
<keyword evidence="9" id="KW-1185">Reference proteome</keyword>
<dbReference type="InterPro" id="IPR011989">
    <property type="entry name" value="ARM-like"/>
</dbReference>
<dbReference type="SMART" id="SM00185">
    <property type="entry name" value="ARM"/>
    <property type="match status" value="5"/>
</dbReference>
<dbReference type="Pfam" id="PF04564">
    <property type="entry name" value="U-box"/>
    <property type="match status" value="1"/>
</dbReference>
<dbReference type="PROSITE" id="PS50176">
    <property type="entry name" value="ARM_REPEAT"/>
    <property type="match status" value="2"/>
</dbReference>
<proteinExistence type="predicted"/>
<keyword evidence="4" id="KW-0677">Repeat</keyword>
<evidence type="ECO:0000256" key="1">
    <source>
        <dbReference type="ARBA" id="ARBA00000900"/>
    </source>
</evidence>
<dbReference type="Gene3D" id="1.25.10.10">
    <property type="entry name" value="Leucine-rich Repeat Variant"/>
    <property type="match status" value="2"/>
</dbReference>
<dbReference type="InterPro" id="IPR057623">
    <property type="entry name" value="PUB12-19-like_N"/>
</dbReference>
<dbReference type="InterPro" id="IPR045210">
    <property type="entry name" value="RING-Ubox_PUB"/>
</dbReference>
<keyword evidence="5" id="KW-0833">Ubl conjugation pathway</keyword>
<dbReference type="SMART" id="SM00504">
    <property type="entry name" value="Ubox"/>
    <property type="match status" value="1"/>
</dbReference>
<gene>
    <name evidence="8" type="ORF">CSSPTR1EN2_LOCUS21211</name>
</gene>
<comment type="pathway">
    <text evidence="2">Protein modification; protein ubiquitination.</text>
</comment>
<dbReference type="SUPFAM" id="SSF57850">
    <property type="entry name" value="RING/U-box"/>
    <property type="match status" value="1"/>
</dbReference>
<evidence type="ECO:0000256" key="3">
    <source>
        <dbReference type="ARBA" id="ARBA00012483"/>
    </source>
</evidence>
<name>A0ABP0UXJ9_9BRYO</name>
<dbReference type="Gene3D" id="3.30.40.10">
    <property type="entry name" value="Zinc/RING finger domain, C3HC4 (zinc finger)"/>
    <property type="match status" value="1"/>
</dbReference>
<dbReference type="Proteomes" id="UP001497512">
    <property type="component" value="Chromosome 7"/>
</dbReference>
<dbReference type="Gene3D" id="1.20.930.20">
    <property type="entry name" value="Adaptor protein Cbl, N-terminal domain"/>
    <property type="match status" value="1"/>
</dbReference>
<dbReference type="SUPFAM" id="SSF48371">
    <property type="entry name" value="ARM repeat"/>
    <property type="match status" value="1"/>
</dbReference>
<accession>A0ABP0UXJ9</accession>
<evidence type="ECO:0000256" key="5">
    <source>
        <dbReference type="ARBA" id="ARBA00022786"/>
    </source>
</evidence>
<dbReference type="PROSITE" id="PS51698">
    <property type="entry name" value="U_BOX"/>
    <property type="match status" value="1"/>
</dbReference>
<dbReference type="PANTHER" id="PTHR23315:SF224">
    <property type="entry name" value="U-BOX DOMAIN-CONTAINING PROTEIN 1"/>
    <property type="match status" value="1"/>
</dbReference>
<reference evidence="8" key="1">
    <citation type="submission" date="2024-02" db="EMBL/GenBank/DDBJ databases">
        <authorList>
            <consortium name="ELIXIR-Norway"/>
            <consortium name="Elixir Norway"/>
        </authorList>
    </citation>
    <scope>NUCLEOTIDE SEQUENCE</scope>
</reference>
<evidence type="ECO:0000256" key="4">
    <source>
        <dbReference type="ARBA" id="ARBA00022737"/>
    </source>
</evidence>